<keyword evidence="2" id="KW-1185">Reference proteome</keyword>
<accession>A0A448WN52</accession>
<evidence type="ECO:0000313" key="1">
    <source>
        <dbReference type="EMBL" id="VEL15961.1"/>
    </source>
</evidence>
<reference evidence="1" key="1">
    <citation type="submission" date="2018-11" db="EMBL/GenBank/DDBJ databases">
        <authorList>
            <consortium name="Pathogen Informatics"/>
        </authorList>
    </citation>
    <scope>NUCLEOTIDE SEQUENCE</scope>
</reference>
<sequence>MKVWLEVLFNQSNIEAQIRRSGANREAYFRVGQGEPSDSLLIVGHNLTRDPTLLPRELVHELSIPAKSSSVPASAVPDGGRSVDPVCPLLDGPDLAGRQDKRCPHSKACLRLAALAIVHKLWYPPSYWLGHDRFHLQKNCGASKGKHRLASACRQVVKCQTDRQTDEWMGESCTHVAERLTCAHVMYPAGRAECTLFRVQTGTVSRLWTMDEAKSSMTWVMPSEGAHELHFVRQGVGGHRDEQRIPPSGLRVNLHVQPVPILPHPTHTLENMRQMTPQRSTCACILVQIGPSTQSQKNTPTKILIAAWLLAWTVESRVNILALCESSVVFAITKSCSSVEIVCPCHF</sequence>
<gene>
    <name evidence="1" type="ORF">PXEA_LOCUS9401</name>
</gene>
<dbReference type="Proteomes" id="UP000784294">
    <property type="component" value="Unassembled WGS sequence"/>
</dbReference>
<evidence type="ECO:0000313" key="2">
    <source>
        <dbReference type="Proteomes" id="UP000784294"/>
    </source>
</evidence>
<dbReference type="EMBL" id="CAAALY010026582">
    <property type="protein sequence ID" value="VEL15961.1"/>
    <property type="molecule type" value="Genomic_DNA"/>
</dbReference>
<comment type="caution">
    <text evidence="1">The sequence shown here is derived from an EMBL/GenBank/DDBJ whole genome shotgun (WGS) entry which is preliminary data.</text>
</comment>
<proteinExistence type="predicted"/>
<name>A0A448WN52_9PLAT</name>
<organism evidence="1 2">
    <name type="scientific">Protopolystoma xenopodis</name>
    <dbReference type="NCBI Taxonomy" id="117903"/>
    <lineage>
        <taxon>Eukaryota</taxon>
        <taxon>Metazoa</taxon>
        <taxon>Spiralia</taxon>
        <taxon>Lophotrochozoa</taxon>
        <taxon>Platyhelminthes</taxon>
        <taxon>Monogenea</taxon>
        <taxon>Polyopisthocotylea</taxon>
        <taxon>Polystomatidea</taxon>
        <taxon>Polystomatidae</taxon>
        <taxon>Protopolystoma</taxon>
    </lineage>
</organism>
<dbReference type="AlphaFoldDB" id="A0A448WN52"/>
<protein>
    <submittedName>
        <fullName evidence="1">Uncharacterized protein</fullName>
    </submittedName>
</protein>